<evidence type="ECO:0000313" key="2">
    <source>
        <dbReference type="Proteomes" id="UP000019666"/>
    </source>
</evidence>
<protein>
    <submittedName>
        <fullName evidence="1">Uncharacterized protein</fullName>
    </submittedName>
</protein>
<name>A0A017HNM0_9RHOB</name>
<gene>
    <name evidence="1" type="ORF">Rumeso_02533</name>
</gene>
<accession>A0A017HNM0</accession>
<reference evidence="1 2" key="1">
    <citation type="submission" date="2013-02" db="EMBL/GenBank/DDBJ databases">
        <authorList>
            <person name="Fiebig A."/>
            <person name="Goeker M."/>
            <person name="Klenk H.-P.P."/>
        </authorList>
    </citation>
    <scope>NUCLEOTIDE SEQUENCE [LARGE SCALE GENOMIC DNA]</scope>
    <source>
        <strain evidence="1 2">DSM 19309</strain>
    </source>
</reference>
<dbReference type="EMBL" id="AOSK01000064">
    <property type="protein sequence ID" value="EYD75915.1"/>
    <property type="molecule type" value="Genomic_DNA"/>
</dbReference>
<dbReference type="Proteomes" id="UP000019666">
    <property type="component" value="Unassembled WGS sequence"/>
</dbReference>
<sequence>MLFVMGLALGAVLMVLAQRRAETIRLRVERRWGDHRPVSWEGWRRVMNRARHDQRREPC</sequence>
<proteinExistence type="predicted"/>
<organism evidence="1 2">
    <name type="scientific">Rubellimicrobium mesophilum DSM 19309</name>
    <dbReference type="NCBI Taxonomy" id="442562"/>
    <lineage>
        <taxon>Bacteria</taxon>
        <taxon>Pseudomonadati</taxon>
        <taxon>Pseudomonadota</taxon>
        <taxon>Alphaproteobacteria</taxon>
        <taxon>Rhodobacterales</taxon>
        <taxon>Roseobacteraceae</taxon>
        <taxon>Rubellimicrobium</taxon>
    </lineage>
</organism>
<keyword evidence="2" id="KW-1185">Reference proteome</keyword>
<evidence type="ECO:0000313" key="1">
    <source>
        <dbReference type="EMBL" id="EYD75915.1"/>
    </source>
</evidence>
<dbReference type="AlphaFoldDB" id="A0A017HNM0"/>
<dbReference type="RefSeq" id="WP_037280053.1">
    <property type="nucleotide sequence ID" value="NZ_KK088569.1"/>
</dbReference>
<comment type="caution">
    <text evidence="1">The sequence shown here is derived from an EMBL/GenBank/DDBJ whole genome shotgun (WGS) entry which is preliminary data.</text>
</comment>
<dbReference type="STRING" id="442562.Rumeso_02533"/>
<dbReference type="HOGENOM" id="CLU_2957875_0_0_5"/>